<comment type="caution">
    <text evidence="1">The sequence shown here is derived from an EMBL/GenBank/DDBJ whole genome shotgun (WGS) entry which is preliminary data.</text>
</comment>
<gene>
    <name evidence="1" type="ORF">EYZ11_011269</name>
</gene>
<name>A0A4V3UN02_9EURO</name>
<dbReference type="Proteomes" id="UP000308092">
    <property type="component" value="Unassembled WGS sequence"/>
</dbReference>
<dbReference type="AlphaFoldDB" id="A0A4V3UN02"/>
<proteinExistence type="predicted"/>
<dbReference type="VEuPathDB" id="FungiDB:EYZ11_011269"/>
<keyword evidence="2" id="KW-1185">Reference proteome</keyword>
<reference evidence="1 2" key="1">
    <citation type="submission" date="2019-03" db="EMBL/GenBank/DDBJ databases">
        <title>The genome sequence of a newly discovered highly antifungal drug resistant Aspergillus species, Aspergillus tanneri NIH 1004.</title>
        <authorList>
            <person name="Mounaud S."/>
            <person name="Singh I."/>
            <person name="Joardar V."/>
            <person name="Pakala S."/>
            <person name="Pakala S."/>
            <person name="Venepally P."/>
            <person name="Hoover J."/>
            <person name="Nierman W."/>
            <person name="Chung J."/>
            <person name="Losada L."/>
        </authorList>
    </citation>
    <scope>NUCLEOTIDE SEQUENCE [LARGE SCALE GENOMIC DNA]</scope>
    <source>
        <strain evidence="1 2">NIH1004</strain>
    </source>
</reference>
<evidence type="ECO:0000313" key="1">
    <source>
        <dbReference type="EMBL" id="THC89294.1"/>
    </source>
</evidence>
<sequence length="57" mass="6768">MERRMDLERIILHLRKGQDAWMGNTHFYLAADELWALILVDSPILEHHITNISTLRL</sequence>
<dbReference type="EMBL" id="SOSA01000679">
    <property type="protein sequence ID" value="THC89294.1"/>
    <property type="molecule type" value="Genomic_DNA"/>
</dbReference>
<organism evidence="1 2">
    <name type="scientific">Aspergillus tanneri</name>
    <dbReference type="NCBI Taxonomy" id="1220188"/>
    <lineage>
        <taxon>Eukaryota</taxon>
        <taxon>Fungi</taxon>
        <taxon>Dikarya</taxon>
        <taxon>Ascomycota</taxon>
        <taxon>Pezizomycotina</taxon>
        <taxon>Eurotiomycetes</taxon>
        <taxon>Eurotiomycetidae</taxon>
        <taxon>Eurotiales</taxon>
        <taxon>Aspergillaceae</taxon>
        <taxon>Aspergillus</taxon>
        <taxon>Aspergillus subgen. Circumdati</taxon>
    </lineage>
</organism>
<accession>A0A4V3UN02</accession>
<evidence type="ECO:0000313" key="2">
    <source>
        <dbReference type="Proteomes" id="UP000308092"/>
    </source>
</evidence>
<protein>
    <submittedName>
        <fullName evidence="1">Uncharacterized protein</fullName>
    </submittedName>
</protein>